<dbReference type="Gene3D" id="1.10.1660.10">
    <property type="match status" value="1"/>
</dbReference>
<evidence type="ECO:0000256" key="3">
    <source>
        <dbReference type="ARBA" id="ARBA00023125"/>
    </source>
</evidence>
<evidence type="ECO:0000256" key="1">
    <source>
        <dbReference type="ARBA" id="ARBA00022491"/>
    </source>
</evidence>
<reference evidence="6 11" key="1">
    <citation type="journal article" date="2016" name="Genome Announc.">
        <title>Complete Genome Sequences of Aerococcus christensenii CCUG 28831T, Aerococcus sanguinicola CCUG 43001T, Aerococcus urinae CCUG 36881T, Aerococcus urinaeequi CCUG 28094T, Aerococcus urinaehominis CCUG 42038 BT, and Aerococcus viridans CCUG 4311T.</title>
        <authorList>
            <person name="Carkaci D."/>
            <person name="Dargis R."/>
            <person name="Nielsen X.C."/>
            <person name="Skovgaard O."/>
            <person name="Fuursted K."/>
            <person name="Christensen J.J."/>
        </authorList>
    </citation>
    <scope>NUCLEOTIDE SEQUENCE [LARGE SCALE GENOMIC DNA]</scope>
    <source>
        <strain evidence="6 11">CCUG28094</strain>
    </source>
</reference>
<dbReference type="InterPro" id="IPR000551">
    <property type="entry name" value="MerR-type_HTH_dom"/>
</dbReference>
<keyword evidence="3" id="KW-0238">DNA-binding</keyword>
<dbReference type="EMBL" id="CP063065">
    <property type="protein sequence ID" value="QOQ79202.1"/>
    <property type="molecule type" value="Genomic_DNA"/>
</dbReference>
<dbReference type="GO" id="GO:0003677">
    <property type="term" value="F:DNA binding"/>
    <property type="evidence" value="ECO:0007669"/>
    <property type="project" value="UniProtKB-KW"/>
</dbReference>
<keyword evidence="2" id="KW-0805">Transcription regulation</keyword>
<reference evidence="7 12" key="3">
    <citation type="submission" date="2020-07" db="EMBL/GenBank/DDBJ databases">
        <title>Draft Genome Sequences of Lactobacillales Isolated from the International Space Station.</title>
        <authorList>
            <person name="Bharadwaj A.R."/>
            <person name="Singh N.K."/>
            <person name="Wood J.M."/>
            <person name="Debieu M."/>
            <person name="O'Hara N.B."/>
            <person name="Karouia F."/>
            <person name="Mason C.E."/>
            <person name="Venkateswaran K."/>
        </authorList>
    </citation>
    <scope>NUCLEOTIDE SEQUENCE [LARGE SCALE GENOMIC DNA]</scope>
    <source>
        <strain evidence="7 12">151250015-1-258-55</strain>
    </source>
</reference>
<keyword evidence="1" id="KW-0678">Repressor</keyword>
<dbReference type="EMBL" id="JACGAN010000013">
    <property type="protein sequence ID" value="MBA5747093.1"/>
    <property type="molecule type" value="Genomic_DNA"/>
</dbReference>
<evidence type="ECO:0000313" key="12">
    <source>
        <dbReference type="Proteomes" id="UP000540056"/>
    </source>
</evidence>
<dbReference type="PANTHER" id="PTHR30204">
    <property type="entry name" value="REDOX-CYCLING DRUG-SENSING TRANSCRIPTIONAL ACTIVATOR SOXR"/>
    <property type="match status" value="1"/>
</dbReference>
<dbReference type="CDD" id="cd01105">
    <property type="entry name" value="HTH_GlnR-like"/>
    <property type="match status" value="1"/>
</dbReference>
<dbReference type="Proteomes" id="UP001164714">
    <property type="component" value="Chromosome"/>
</dbReference>
<accession>A0A0U4WV28</accession>
<dbReference type="InterPro" id="IPR009061">
    <property type="entry name" value="DNA-bd_dom_put_sf"/>
</dbReference>
<reference evidence="10" key="6">
    <citation type="submission" date="2023-01" db="EMBL/GenBank/DDBJ databases">
        <title>Oxazolidinone resistance genes in florfenicol resistant enterococci from beef cattle and veal calves at slaughter.</title>
        <authorList>
            <person name="Biggel M."/>
        </authorList>
    </citation>
    <scope>NUCLEOTIDE SEQUENCE</scope>
    <source>
        <strain evidence="10">K79-1</strain>
    </source>
</reference>
<evidence type="ECO:0000313" key="8">
    <source>
        <dbReference type="EMBL" id="QOQ79202.1"/>
    </source>
</evidence>
<evidence type="ECO:0000259" key="5">
    <source>
        <dbReference type="PROSITE" id="PS50937"/>
    </source>
</evidence>
<dbReference type="EMBL" id="CP014162">
    <property type="protein sequence ID" value="AMB97589.1"/>
    <property type="molecule type" value="Genomic_DNA"/>
</dbReference>
<evidence type="ECO:0000313" key="13">
    <source>
        <dbReference type="Proteomes" id="UP000595091"/>
    </source>
</evidence>
<dbReference type="SUPFAM" id="SSF46955">
    <property type="entry name" value="Putative DNA-binding domain"/>
    <property type="match status" value="1"/>
</dbReference>
<evidence type="ECO:0000313" key="10">
    <source>
        <dbReference type="EMBL" id="WCG37834.1"/>
    </source>
</evidence>
<dbReference type="Proteomes" id="UP000595091">
    <property type="component" value="Chromosome"/>
</dbReference>
<reference evidence="11" key="2">
    <citation type="submission" date="2016-01" db="EMBL/GenBank/DDBJ databases">
        <title>Six Aerococcus type strain genome sequencing and assembly using PacBio and Illumina Hiseq.</title>
        <authorList>
            <person name="Carkaci D."/>
            <person name="Dargis R."/>
            <person name="Nielsen X.C."/>
            <person name="Skovgaard O."/>
            <person name="Fuursted K."/>
            <person name="Christensen J.J."/>
        </authorList>
    </citation>
    <scope>NUCLEOTIDE SEQUENCE [LARGE SCALE GENOMIC DNA]</scope>
    <source>
        <strain evidence="11">CCUG28094</strain>
    </source>
</reference>
<evidence type="ECO:0000313" key="9">
    <source>
        <dbReference type="EMBL" id="WAT24600.1"/>
    </source>
</evidence>
<sequence length="124" mass="14723">MKEKELRRTLAVFPIGTVVQLTDLTPRQVRYYEEQKLIKPKRSETNRRMYSLNDVDRLLEIKDYLNEGMSIQAIYNTYNRQHTQPKVADTKQLTDEDVRRILYNEILNQGGFRNAGADQDYPLR</sequence>
<organism evidence="8 13">
    <name type="scientific">Aerococcus urinaeequi</name>
    <dbReference type="NCBI Taxonomy" id="51665"/>
    <lineage>
        <taxon>Bacteria</taxon>
        <taxon>Bacillati</taxon>
        <taxon>Bacillota</taxon>
        <taxon>Bacilli</taxon>
        <taxon>Lactobacillales</taxon>
        <taxon>Aerococcaceae</taxon>
        <taxon>Aerococcus</taxon>
    </lineage>
</organism>
<dbReference type="EMBL" id="CP114063">
    <property type="protein sequence ID" value="WAT24600.1"/>
    <property type="molecule type" value="Genomic_DNA"/>
</dbReference>
<evidence type="ECO:0000256" key="4">
    <source>
        <dbReference type="ARBA" id="ARBA00023163"/>
    </source>
</evidence>
<feature type="domain" description="HTH merR-type" evidence="5">
    <location>
        <begin position="12"/>
        <end position="74"/>
    </location>
</feature>
<dbReference type="AlphaFoldDB" id="A0A0U4WV28"/>
<dbReference type="EMBL" id="CP116590">
    <property type="protein sequence ID" value="WCG37834.1"/>
    <property type="molecule type" value="Genomic_DNA"/>
</dbReference>
<gene>
    <name evidence="6" type="ORF">AWM74_04810</name>
    <name evidence="7" type="ORF">H3232_07830</name>
    <name evidence="8" type="ORF">IMX20_00275</name>
    <name evidence="9" type="ORF">OZ415_00330</name>
    <name evidence="10" type="ORF">PML80_00270</name>
</gene>
<keyword evidence="4" id="KW-0804">Transcription</keyword>
<reference evidence="8 13" key="4">
    <citation type="submission" date="2020-10" db="EMBL/GenBank/DDBJ databases">
        <title>Plasmid carrying two tetracycline resistance determinant.</title>
        <authorList>
            <person name="Yang Q."/>
        </authorList>
    </citation>
    <scope>NUCLEOTIDE SEQUENCE [LARGE SCALE GENOMIC DNA]</scope>
    <source>
        <strain evidence="8 13">T43</strain>
    </source>
</reference>
<keyword evidence="12" id="KW-1185">Reference proteome</keyword>
<dbReference type="GeneID" id="92866872"/>
<proteinExistence type="predicted"/>
<name>A0A0U4WV28_9LACT</name>
<dbReference type="InterPro" id="IPR047057">
    <property type="entry name" value="MerR_fam"/>
</dbReference>
<evidence type="ECO:0000313" key="11">
    <source>
        <dbReference type="Proteomes" id="UP000067698"/>
    </source>
</evidence>
<evidence type="ECO:0000313" key="7">
    <source>
        <dbReference type="EMBL" id="MBA5747093.1"/>
    </source>
</evidence>
<dbReference type="Pfam" id="PF13411">
    <property type="entry name" value="MerR_1"/>
    <property type="match status" value="1"/>
</dbReference>
<dbReference type="PROSITE" id="PS50937">
    <property type="entry name" value="HTH_MERR_2"/>
    <property type="match status" value="1"/>
</dbReference>
<protein>
    <submittedName>
        <fullName evidence="8">MerR family transcriptional regulator</fullName>
    </submittedName>
</protein>
<dbReference type="PANTHER" id="PTHR30204:SF65">
    <property type="entry name" value="HTH-TYPE TRANSCRIPTIONAL REGULATOR TNRA"/>
    <property type="match status" value="1"/>
</dbReference>
<evidence type="ECO:0000256" key="2">
    <source>
        <dbReference type="ARBA" id="ARBA00023015"/>
    </source>
</evidence>
<dbReference type="GO" id="GO:0003700">
    <property type="term" value="F:DNA-binding transcription factor activity"/>
    <property type="evidence" value="ECO:0007669"/>
    <property type="project" value="InterPro"/>
</dbReference>
<dbReference type="Proteomes" id="UP001179483">
    <property type="component" value="Chromosome"/>
</dbReference>
<dbReference type="Proteomes" id="UP000067698">
    <property type="component" value="Chromosome"/>
</dbReference>
<dbReference type="RefSeq" id="WP_003140773.1">
    <property type="nucleotide sequence ID" value="NZ_CANSXX010000018.1"/>
</dbReference>
<dbReference type="SMART" id="SM00422">
    <property type="entry name" value="HTH_MERR"/>
    <property type="match status" value="1"/>
</dbReference>
<evidence type="ECO:0000313" key="6">
    <source>
        <dbReference type="EMBL" id="AMB97589.1"/>
    </source>
</evidence>
<dbReference type="KEGG" id="aui:APT62_09325"/>
<dbReference type="Proteomes" id="UP000540056">
    <property type="component" value="Unassembled WGS sequence"/>
</dbReference>
<dbReference type="OrthoDB" id="9806513at2"/>
<reference evidence="9" key="5">
    <citation type="submission" date="2022-12" db="EMBL/GenBank/DDBJ databases">
        <title>Whole genome sequence analysis of a duck derived balloon bacteium Aerococcus urinaeequi henan2020.</title>
        <authorList>
            <person name="Zhang H."/>
            <person name="Qiao H.X."/>
            <person name="Bian C.Z."/>
            <person name="Shu J.C."/>
        </authorList>
    </citation>
    <scope>NUCLEOTIDE SEQUENCE</scope>
    <source>
        <strain evidence="9">2020-HN-1</strain>
    </source>
</reference>